<evidence type="ECO:0000313" key="4">
    <source>
        <dbReference type="Proteomes" id="UP001207654"/>
    </source>
</evidence>
<comment type="caution">
    <text evidence="3">The sequence shown here is derived from an EMBL/GenBank/DDBJ whole genome shotgun (WGS) entry which is preliminary data.</text>
</comment>
<dbReference type="EMBL" id="JAPNKA010000001">
    <property type="protein sequence ID" value="MCY1082643.1"/>
    <property type="molecule type" value="Genomic_DNA"/>
</dbReference>
<proteinExistence type="predicted"/>
<accession>A0ABT4ALS8</accession>
<feature type="compositionally biased region" description="Low complexity" evidence="1">
    <location>
        <begin position="123"/>
        <end position="134"/>
    </location>
</feature>
<dbReference type="Proteomes" id="UP001207654">
    <property type="component" value="Unassembled WGS sequence"/>
</dbReference>
<keyword evidence="2" id="KW-0732">Signal</keyword>
<evidence type="ECO:0000256" key="2">
    <source>
        <dbReference type="SAM" id="SignalP"/>
    </source>
</evidence>
<dbReference type="RefSeq" id="WP_267541202.1">
    <property type="nucleotide sequence ID" value="NZ_JAPNKA010000001.1"/>
</dbReference>
<organism evidence="3 4">
    <name type="scientific">Archangium lansingense</name>
    <dbReference type="NCBI Taxonomy" id="2995310"/>
    <lineage>
        <taxon>Bacteria</taxon>
        <taxon>Pseudomonadati</taxon>
        <taxon>Myxococcota</taxon>
        <taxon>Myxococcia</taxon>
        <taxon>Myxococcales</taxon>
        <taxon>Cystobacterineae</taxon>
        <taxon>Archangiaceae</taxon>
        <taxon>Archangium</taxon>
    </lineage>
</organism>
<evidence type="ECO:0000313" key="3">
    <source>
        <dbReference type="EMBL" id="MCY1082643.1"/>
    </source>
</evidence>
<feature type="compositionally biased region" description="Low complexity" evidence="1">
    <location>
        <begin position="30"/>
        <end position="40"/>
    </location>
</feature>
<reference evidence="3 4" key="1">
    <citation type="submission" date="2022-11" db="EMBL/GenBank/DDBJ databases">
        <title>Minimal conservation of predation-associated metabolite biosynthetic gene clusters underscores biosynthetic potential of Myxococcota including descriptions for ten novel species: Archangium lansinium sp. nov., Myxococcus landrumus sp. nov., Nannocystis bai.</title>
        <authorList>
            <person name="Ahearne A."/>
            <person name="Stevens C."/>
            <person name="Phillips K."/>
        </authorList>
    </citation>
    <scope>NUCLEOTIDE SEQUENCE [LARGE SCALE GENOMIC DNA]</scope>
    <source>
        <strain evidence="3 4">MIWBW</strain>
    </source>
</reference>
<name>A0ABT4ALS8_9BACT</name>
<feature type="signal peptide" evidence="2">
    <location>
        <begin position="1"/>
        <end position="25"/>
    </location>
</feature>
<feature type="chain" id="PRO_5046154223" description="Outer membrane beta-barrel porin/alpha-amylase" evidence="2">
    <location>
        <begin position="26"/>
        <end position="324"/>
    </location>
</feature>
<protein>
    <recommendedName>
        <fullName evidence="5">Outer membrane beta-barrel porin/alpha-amylase</fullName>
    </recommendedName>
</protein>
<evidence type="ECO:0008006" key="5">
    <source>
        <dbReference type="Google" id="ProtNLM"/>
    </source>
</evidence>
<feature type="region of interest" description="Disordered" evidence="1">
    <location>
        <begin position="110"/>
        <end position="134"/>
    </location>
</feature>
<evidence type="ECO:0000256" key="1">
    <source>
        <dbReference type="SAM" id="MobiDB-lite"/>
    </source>
</evidence>
<gene>
    <name evidence="3" type="ORF">OV287_50160</name>
</gene>
<keyword evidence="4" id="KW-1185">Reference proteome</keyword>
<sequence>MPTLRQLLCTSLATSLFLTSGTAEARFGKSSNSSSSSSSNGNVHDASPVGSSDNDNDNDSGGSSSGGSSSGGSSSVSDTVNTVGTILDILFFVADTAARAQAYESAYRETVHYEPPPSPPAVEQQPGQQPMYPYGQEPVVVQQQRPPEERRRNPLMFRLGVDGQALGAGSSVAFNAGIEGQHWGVAAGATGLRLATDDGTPGEDRIDLVSAHLTLALFTDDQTRLRLEGGVAWAKAPDALFAGPSFALTFERCLFGSLDLEARAQVVPVPYTQLDTQAGLALHLNAITLRTGWRFQMLDDRGQVDGVVHRDYFSGPYAGIGLNF</sequence>
<feature type="region of interest" description="Disordered" evidence="1">
    <location>
        <begin position="26"/>
        <end position="78"/>
    </location>
</feature>